<sequence length="185" mass="19286">MPALIVRRRTLGALVLLSTIGLSACAFTSAHTGGYDGPVYDSVKAIGSTSNAVVIGRFSAFNQVDGTRLGTFRIDRSTSSLPTTLTVDTTGENGEHNAHSEKLAKATTGTSYLIFVRRLAKKSRADLQQYGNIYQIEGGANGVFTVTGDTATPLGPGVPMSTASLGPSGAHTYSVEDLMSLKVNG</sequence>
<proteinExistence type="predicted"/>
<accession>A0A344UT20</accession>
<feature type="signal peptide" evidence="1">
    <location>
        <begin position="1"/>
        <end position="26"/>
    </location>
</feature>
<dbReference type="RefSeq" id="WP_114044424.1">
    <property type="nucleotide sequence ID" value="NZ_CP025198.1"/>
</dbReference>
<dbReference type="KEGG" id="acij:JS278_01242"/>
<reference evidence="2 3" key="1">
    <citation type="submission" date="2017-12" db="EMBL/GenBank/DDBJ databases">
        <title>The whole genome sequence of the Acidipropionibacterium virtanenii sp. nov. type strain JS278.</title>
        <authorList>
            <person name="Laine P."/>
            <person name="Deptula P."/>
            <person name="Varmanen P."/>
            <person name="Auvinen P."/>
        </authorList>
    </citation>
    <scope>NUCLEOTIDE SEQUENCE [LARGE SCALE GENOMIC DNA]</scope>
    <source>
        <strain evidence="2 3">JS278</strain>
    </source>
</reference>
<dbReference type="EMBL" id="CP025198">
    <property type="protein sequence ID" value="AXE38418.1"/>
    <property type="molecule type" value="Genomic_DNA"/>
</dbReference>
<organism evidence="2 3">
    <name type="scientific">Acidipropionibacterium virtanenii</name>
    <dbReference type="NCBI Taxonomy" id="2057246"/>
    <lineage>
        <taxon>Bacteria</taxon>
        <taxon>Bacillati</taxon>
        <taxon>Actinomycetota</taxon>
        <taxon>Actinomycetes</taxon>
        <taxon>Propionibacteriales</taxon>
        <taxon>Propionibacteriaceae</taxon>
        <taxon>Acidipropionibacterium</taxon>
    </lineage>
</organism>
<dbReference type="PROSITE" id="PS51257">
    <property type="entry name" value="PROKAR_LIPOPROTEIN"/>
    <property type="match status" value="1"/>
</dbReference>
<keyword evidence="3" id="KW-1185">Reference proteome</keyword>
<dbReference type="OrthoDB" id="9919202at2"/>
<evidence type="ECO:0000313" key="3">
    <source>
        <dbReference type="Proteomes" id="UP000251995"/>
    </source>
</evidence>
<gene>
    <name evidence="2" type="ORF">JS278_01242</name>
</gene>
<evidence type="ECO:0008006" key="4">
    <source>
        <dbReference type="Google" id="ProtNLM"/>
    </source>
</evidence>
<evidence type="ECO:0000313" key="2">
    <source>
        <dbReference type="EMBL" id="AXE38418.1"/>
    </source>
</evidence>
<evidence type="ECO:0000256" key="1">
    <source>
        <dbReference type="SAM" id="SignalP"/>
    </source>
</evidence>
<feature type="chain" id="PRO_5016955634" description="Lipoprotein" evidence="1">
    <location>
        <begin position="27"/>
        <end position="185"/>
    </location>
</feature>
<dbReference type="AlphaFoldDB" id="A0A344UT20"/>
<keyword evidence="1" id="KW-0732">Signal</keyword>
<dbReference type="Proteomes" id="UP000251995">
    <property type="component" value="Chromosome"/>
</dbReference>
<protein>
    <recommendedName>
        <fullName evidence="4">Lipoprotein</fullName>
    </recommendedName>
</protein>
<name>A0A344UT20_9ACTN</name>